<dbReference type="Proteomes" id="UP000657918">
    <property type="component" value="Unassembled WGS sequence"/>
</dbReference>
<dbReference type="EMBL" id="JADGMS010000018">
    <property type="protein sequence ID" value="KAF9662576.1"/>
    <property type="molecule type" value="Genomic_DNA"/>
</dbReference>
<proteinExistence type="predicted"/>
<keyword evidence="2" id="KW-1185">Reference proteome</keyword>
<gene>
    <name evidence="1" type="ORF">SADUNF_Sadunf18G0068600</name>
</gene>
<dbReference type="AlphaFoldDB" id="A0A835J4E0"/>
<evidence type="ECO:0000313" key="1">
    <source>
        <dbReference type="EMBL" id="KAF9662576.1"/>
    </source>
</evidence>
<reference evidence="1 2" key="1">
    <citation type="submission" date="2020-10" db="EMBL/GenBank/DDBJ databases">
        <title>Plant Genome Project.</title>
        <authorList>
            <person name="Zhang R.-G."/>
        </authorList>
    </citation>
    <scope>NUCLEOTIDE SEQUENCE [LARGE SCALE GENOMIC DNA]</scope>
    <source>
        <strain evidence="1">FAFU-HL-1</strain>
        <tissue evidence="1">Leaf</tissue>
    </source>
</reference>
<accession>A0A835J4E0</accession>
<evidence type="ECO:0000313" key="2">
    <source>
        <dbReference type="Proteomes" id="UP000657918"/>
    </source>
</evidence>
<organism evidence="1 2">
    <name type="scientific">Salix dunnii</name>
    <dbReference type="NCBI Taxonomy" id="1413687"/>
    <lineage>
        <taxon>Eukaryota</taxon>
        <taxon>Viridiplantae</taxon>
        <taxon>Streptophyta</taxon>
        <taxon>Embryophyta</taxon>
        <taxon>Tracheophyta</taxon>
        <taxon>Spermatophyta</taxon>
        <taxon>Magnoliopsida</taxon>
        <taxon>eudicotyledons</taxon>
        <taxon>Gunneridae</taxon>
        <taxon>Pentapetalae</taxon>
        <taxon>rosids</taxon>
        <taxon>fabids</taxon>
        <taxon>Malpighiales</taxon>
        <taxon>Salicaceae</taxon>
        <taxon>Saliceae</taxon>
        <taxon>Salix</taxon>
    </lineage>
</organism>
<protein>
    <submittedName>
        <fullName evidence="1">Uncharacterized protein</fullName>
    </submittedName>
</protein>
<name>A0A835J4E0_9ROSI</name>
<comment type="caution">
    <text evidence="1">The sequence shown here is derived from an EMBL/GenBank/DDBJ whole genome shotgun (WGS) entry which is preliminary data.</text>
</comment>
<sequence>MEASVEVSLSIECHFKTINCTTKSSLSYHASVSNTFSRCTGFDLGEALILSENLSQQLAYSNSLLPDMPPVLATGKVVCMKGFESGVDTSTGLHEGLSIRCGHVYKKLLLSLPSLPRRHFQLASRGQ</sequence>